<dbReference type="KEGG" id="mpw:MPR_2062"/>
<protein>
    <submittedName>
        <fullName evidence="1">Uncharacterized protein</fullName>
    </submittedName>
</protein>
<dbReference type="Proteomes" id="UP000183496">
    <property type="component" value="Unassembled WGS sequence"/>
</dbReference>
<name>A0AAJ4W5H5_MYRPR</name>
<comment type="caution">
    <text evidence="1">The sequence shown here is derived from an EMBL/GenBank/DDBJ whole genome shotgun (WGS) entry which is preliminary data.</text>
</comment>
<keyword evidence="2" id="KW-1185">Reference proteome</keyword>
<dbReference type="AlphaFoldDB" id="A0AAJ4W5H5"/>
<evidence type="ECO:0000313" key="1">
    <source>
        <dbReference type="EMBL" id="SER24868.1"/>
    </source>
</evidence>
<dbReference type="EMBL" id="FOFY01000011">
    <property type="protein sequence ID" value="SER24868.1"/>
    <property type="molecule type" value="Genomic_DNA"/>
</dbReference>
<sequence length="157" mass="18666">MNYNAITLNGNTDIYFGNELLYRCISYKYLLKDIFYIEDIYGVKLLELEIKHFFGFNKKYLIIAQKVNQQIYLFKLKKKLYLKAENDIISINKKMKAWKFEGDFIVNNEFVGGFNNDLKVFKSSFTFDFNSKSDINIYCIILFSILIIDEFNTRPTT</sequence>
<dbReference type="RefSeq" id="WP_041892244.1">
    <property type="nucleotide sequence ID" value="NZ_CP010817.1"/>
</dbReference>
<proteinExistence type="predicted"/>
<evidence type="ECO:0000313" key="2">
    <source>
        <dbReference type="Proteomes" id="UP000183496"/>
    </source>
</evidence>
<reference evidence="1 2" key="1">
    <citation type="submission" date="2016-10" db="EMBL/GenBank/DDBJ databases">
        <authorList>
            <person name="Varghese N."/>
            <person name="Submissions S."/>
        </authorList>
    </citation>
    <scope>NUCLEOTIDE SEQUENCE [LARGE SCALE GENOMIC DNA]</scope>
    <source>
        <strain evidence="2">DSM 19823 / KCTC 23066 / CCTCC M 208030 / D25</strain>
    </source>
</reference>
<accession>A0AAJ4W5H5</accession>
<organism evidence="1 2">
    <name type="scientific">Myroides profundi</name>
    <dbReference type="NCBI Taxonomy" id="480520"/>
    <lineage>
        <taxon>Bacteria</taxon>
        <taxon>Pseudomonadati</taxon>
        <taxon>Bacteroidota</taxon>
        <taxon>Flavobacteriia</taxon>
        <taxon>Flavobacteriales</taxon>
        <taxon>Flavobacteriaceae</taxon>
        <taxon>Myroides</taxon>
    </lineage>
</organism>
<gene>
    <name evidence="1" type="ORF">SAMN04488089_111123</name>
</gene>